<accession>A0A0H5PV24</accession>
<sequence length="222" mass="24488">MTVYRIDAVLPYRTHIPRDVVINTFHVETEGDITETQINAVHGAIPGFYNNVQTTNNVAARMSDFIDREGDFCQTVIREVDVPGAPLDVDYWSLGEPSNDDSLPLEVAICCSYYSLVSGVPRGRTRGRIFLGPWSATAAVIDYPGSLPPNVNSALRADICSAATDLHDALSSYDVIWGVYSRVDEVLYPIEAGYVDDAFDTQRRREVEATTRTTWAPTPVGP</sequence>
<dbReference type="AlphaFoldDB" id="A0A0H5PV24"/>
<name>A0A0H5PV24_9ZZZZ</name>
<reference evidence="1" key="1">
    <citation type="submission" date="2015-06" db="EMBL/GenBank/DDBJ databases">
        <authorList>
            <person name="Joergensen T."/>
        </authorList>
    </citation>
    <scope>NUCLEOTIDE SEQUENCE</scope>
    <source>
        <strain evidence="1">RGFK0020</strain>
    </source>
</reference>
<dbReference type="EMBL" id="LN852716">
    <property type="protein sequence ID" value="CRY93636.1"/>
    <property type="molecule type" value="Genomic_DNA"/>
</dbReference>
<evidence type="ECO:0000313" key="1">
    <source>
        <dbReference type="EMBL" id="CRY93636.1"/>
    </source>
</evidence>
<proteinExistence type="predicted"/>
<reference evidence="1" key="2">
    <citation type="submission" date="2015-07" db="EMBL/GenBank/DDBJ databases">
        <title>Plasmids, circular viruses and viroids from rat gut.</title>
        <authorList>
            <person name="Jorgensen T.J."/>
            <person name="Hansen M.A."/>
            <person name="Xu Z."/>
            <person name="Tabak M.A."/>
            <person name="Sorensen S.J."/>
            <person name="Hansen L.H."/>
        </authorList>
    </citation>
    <scope>NUCLEOTIDE SEQUENCE</scope>
    <source>
        <strain evidence="1">RGFK0020</strain>
    </source>
</reference>
<organism evidence="1">
    <name type="scientific">uncultured prokaryote</name>
    <dbReference type="NCBI Taxonomy" id="198431"/>
    <lineage>
        <taxon>unclassified sequences</taxon>
        <taxon>environmental samples</taxon>
    </lineage>
</organism>
<protein>
    <submittedName>
        <fullName evidence="1">Uncharacterized protein</fullName>
    </submittedName>
</protein>